<gene>
    <name evidence="5" type="ORF">TWF481_007018</name>
</gene>
<dbReference type="PROSITE" id="PS50297">
    <property type="entry name" value="ANK_REP_REGION"/>
    <property type="match status" value="1"/>
</dbReference>
<sequence length="186" mass="20550">MELNIPDDEGDSPLLAAVSRGKAIITKALLDAGADCNQVNLDGQTPLMVGLSNLDDSREALEVLLSRPRGFDFFIRDNSGRHILHYLMENAGRVTLELFSTIEMVGVSAEDRDNSGKTPRDILTDRMNGCRCCFPYSWTRAGMKEAFDSFLDRVEGTSRISLVDSEDGADDDDDEFYDTSETLPSV</sequence>
<dbReference type="AlphaFoldDB" id="A0AAV9WA94"/>
<dbReference type="Pfam" id="PF12796">
    <property type="entry name" value="Ank_2"/>
    <property type="match status" value="1"/>
</dbReference>
<keyword evidence="1" id="KW-0677">Repeat</keyword>
<dbReference type="EMBL" id="JAVHJL010000004">
    <property type="protein sequence ID" value="KAK6505096.1"/>
    <property type="molecule type" value="Genomic_DNA"/>
</dbReference>
<dbReference type="InterPro" id="IPR002110">
    <property type="entry name" value="Ankyrin_rpt"/>
</dbReference>
<evidence type="ECO:0000256" key="4">
    <source>
        <dbReference type="SAM" id="MobiDB-lite"/>
    </source>
</evidence>
<dbReference type="InterPro" id="IPR036770">
    <property type="entry name" value="Ankyrin_rpt-contain_sf"/>
</dbReference>
<evidence type="ECO:0000256" key="1">
    <source>
        <dbReference type="ARBA" id="ARBA00022737"/>
    </source>
</evidence>
<reference evidence="5 6" key="1">
    <citation type="submission" date="2023-08" db="EMBL/GenBank/DDBJ databases">
        <authorList>
            <person name="Palmer J.M."/>
        </authorList>
    </citation>
    <scope>NUCLEOTIDE SEQUENCE [LARGE SCALE GENOMIC DNA]</scope>
    <source>
        <strain evidence="5 6">TWF481</strain>
    </source>
</reference>
<accession>A0AAV9WA94</accession>
<keyword evidence="6" id="KW-1185">Reference proteome</keyword>
<evidence type="ECO:0000256" key="3">
    <source>
        <dbReference type="PROSITE-ProRule" id="PRU00023"/>
    </source>
</evidence>
<dbReference type="SMART" id="SM00248">
    <property type="entry name" value="ANK"/>
    <property type="match status" value="2"/>
</dbReference>
<dbReference type="PANTHER" id="PTHR24198">
    <property type="entry name" value="ANKYRIN REPEAT AND PROTEIN KINASE DOMAIN-CONTAINING PROTEIN"/>
    <property type="match status" value="1"/>
</dbReference>
<dbReference type="SUPFAM" id="SSF48403">
    <property type="entry name" value="Ankyrin repeat"/>
    <property type="match status" value="1"/>
</dbReference>
<name>A0AAV9WA94_9PEZI</name>
<protein>
    <submittedName>
        <fullName evidence="5">Uncharacterized protein</fullName>
    </submittedName>
</protein>
<feature type="compositionally biased region" description="Acidic residues" evidence="4">
    <location>
        <begin position="164"/>
        <end position="178"/>
    </location>
</feature>
<feature type="region of interest" description="Disordered" evidence="4">
    <location>
        <begin position="164"/>
        <end position="186"/>
    </location>
</feature>
<proteinExistence type="predicted"/>
<dbReference type="Proteomes" id="UP001370758">
    <property type="component" value="Unassembled WGS sequence"/>
</dbReference>
<dbReference type="PROSITE" id="PS50088">
    <property type="entry name" value="ANK_REPEAT"/>
    <property type="match status" value="1"/>
</dbReference>
<comment type="caution">
    <text evidence="5">The sequence shown here is derived from an EMBL/GenBank/DDBJ whole genome shotgun (WGS) entry which is preliminary data.</text>
</comment>
<evidence type="ECO:0000313" key="6">
    <source>
        <dbReference type="Proteomes" id="UP001370758"/>
    </source>
</evidence>
<organism evidence="5 6">
    <name type="scientific">Arthrobotrys musiformis</name>
    <dbReference type="NCBI Taxonomy" id="47236"/>
    <lineage>
        <taxon>Eukaryota</taxon>
        <taxon>Fungi</taxon>
        <taxon>Dikarya</taxon>
        <taxon>Ascomycota</taxon>
        <taxon>Pezizomycotina</taxon>
        <taxon>Orbiliomycetes</taxon>
        <taxon>Orbiliales</taxon>
        <taxon>Orbiliaceae</taxon>
        <taxon>Arthrobotrys</taxon>
    </lineage>
</organism>
<feature type="repeat" description="ANK" evidence="3">
    <location>
        <begin position="9"/>
        <end position="41"/>
    </location>
</feature>
<dbReference type="Gene3D" id="1.25.40.20">
    <property type="entry name" value="Ankyrin repeat-containing domain"/>
    <property type="match status" value="1"/>
</dbReference>
<keyword evidence="2 3" id="KW-0040">ANK repeat</keyword>
<evidence type="ECO:0000256" key="2">
    <source>
        <dbReference type="ARBA" id="ARBA00023043"/>
    </source>
</evidence>
<dbReference type="PANTHER" id="PTHR24198:SF165">
    <property type="entry name" value="ANKYRIN REPEAT-CONTAINING PROTEIN-RELATED"/>
    <property type="match status" value="1"/>
</dbReference>
<evidence type="ECO:0000313" key="5">
    <source>
        <dbReference type="EMBL" id="KAK6505096.1"/>
    </source>
</evidence>